<keyword evidence="3 4" id="KW-0802">TPR repeat</keyword>
<dbReference type="SUPFAM" id="SSF48452">
    <property type="entry name" value="TPR-like"/>
    <property type="match status" value="5"/>
</dbReference>
<dbReference type="RefSeq" id="WP_074449686.1">
    <property type="nucleotide sequence ID" value="NZ_FMMM01000037.1"/>
</dbReference>
<dbReference type="PANTHER" id="PTHR45586">
    <property type="entry name" value="TPR REPEAT-CONTAINING PROTEIN PA4667"/>
    <property type="match status" value="1"/>
</dbReference>
<dbReference type="InterPro" id="IPR019734">
    <property type="entry name" value="TPR_rpt"/>
</dbReference>
<dbReference type="Pfam" id="PF12895">
    <property type="entry name" value="ANAPC3"/>
    <property type="match status" value="1"/>
</dbReference>
<reference evidence="6 7" key="1">
    <citation type="submission" date="2016-09" db="EMBL/GenBank/DDBJ databases">
        <authorList>
            <person name="Capua I."/>
            <person name="De Benedictis P."/>
            <person name="Joannis T."/>
            <person name="Lombin L.H."/>
            <person name="Cattoli G."/>
        </authorList>
    </citation>
    <scope>NUCLEOTIDE SEQUENCE [LARGE SCALE GENOMIC DNA]</scope>
    <source>
        <strain evidence="6 7">UB20</strain>
    </source>
</reference>
<keyword evidence="1" id="KW-0732">Signal</keyword>
<dbReference type="Pfam" id="PF07719">
    <property type="entry name" value="TPR_2"/>
    <property type="match status" value="1"/>
</dbReference>
<proteinExistence type="predicted"/>
<feature type="repeat" description="TPR" evidence="4">
    <location>
        <begin position="505"/>
        <end position="538"/>
    </location>
</feature>
<dbReference type="PANTHER" id="PTHR45586:SF1">
    <property type="entry name" value="LIPOPOLYSACCHARIDE ASSEMBLY PROTEIN B"/>
    <property type="match status" value="1"/>
</dbReference>
<dbReference type="InterPro" id="IPR013105">
    <property type="entry name" value="TPR_2"/>
</dbReference>
<organism evidence="6 7">
    <name type="scientific">Tannerella forsythia</name>
    <name type="common">Bacteroides forsythus</name>
    <dbReference type="NCBI Taxonomy" id="28112"/>
    <lineage>
        <taxon>Bacteria</taxon>
        <taxon>Pseudomonadati</taxon>
        <taxon>Bacteroidota</taxon>
        <taxon>Bacteroidia</taxon>
        <taxon>Bacteroidales</taxon>
        <taxon>Tannerellaceae</taxon>
        <taxon>Tannerella</taxon>
    </lineage>
</organism>
<dbReference type="AlphaFoldDB" id="A0A1D3UK57"/>
<dbReference type="InterPro" id="IPR039565">
    <property type="entry name" value="BamD-like"/>
</dbReference>
<dbReference type="Pfam" id="PF13432">
    <property type="entry name" value="TPR_16"/>
    <property type="match status" value="1"/>
</dbReference>
<keyword evidence="2" id="KW-0677">Repeat</keyword>
<dbReference type="EMBL" id="FMMM01000037">
    <property type="protein sequence ID" value="SCQ20507.1"/>
    <property type="molecule type" value="Genomic_DNA"/>
</dbReference>
<dbReference type="InterPro" id="IPR006597">
    <property type="entry name" value="Sel1-like"/>
</dbReference>
<dbReference type="SMART" id="SM00028">
    <property type="entry name" value="TPR"/>
    <property type="match status" value="15"/>
</dbReference>
<dbReference type="Proteomes" id="UP000182057">
    <property type="component" value="Unassembled WGS sequence"/>
</dbReference>
<evidence type="ECO:0000313" key="7">
    <source>
        <dbReference type="Proteomes" id="UP000182057"/>
    </source>
</evidence>
<dbReference type="PROSITE" id="PS50005">
    <property type="entry name" value="TPR"/>
    <property type="match status" value="4"/>
</dbReference>
<evidence type="ECO:0000256" key="2">
    <source>
        <dbReference type="ARBA" id="ARBA00022737"/>
    </source>
</evidence>
<dbReference type="Pfam" id="PF13174">
    <property type="entry name" value="TPR_6"/>
    <property type="match status" value="2"/>
</dbReference>
<dbReference type="Pfam" id="PF13525">
    <property type="entry name" value="YfiO"/>
    <property type="match status" value="2"/>
</dbReference>
<feature type="domain" description="Outer membrane lipoprotein BamD-like" evidence="5">
    <location>
        <begin position="617"/>
        <end position="690"/>
    </location>
</feature>
<evidence type="ECO:0000259" key="5">
    <source>
        <dbReference type="Pfam" id="PF13525"/>
    </source>
</evidence>
<evidence type="ECO:0000256" key="1">
    <source>
        <dbReference type="ARBA" id="ARBA00022729"/>
    </source>
</evidence>
<gene>
    <name evidence="6" type="ORF">TFUB20_01061</name>
</gene>
<dbReference type="InterPro" id="IPR051012">
    <property type="entry name" value="CellSynth/LPSAsmb/PSIAsmb"/>
</dbReference>
<evidence type="ECO:0000313" key="6">
    <source>
        <dbReference type="EMBL" id="SCQ20507.1"/>
    </source>
</evidence>
<feature type="repeat" description="TPR" evidence="4">
    <location>
        <begin position="616"/>
        <end position="649"/>
    </location>
</feature>
<dbReference type="Pfam" id="PF13181">
    <property type="entry name" value="TPR_8"/>
    <property type="match status" value="1"/>
</dbReference>
<dbReference type="Pfam" id="PF14559">
    <property type="entry name" value="TPR_19"/>
    <property type="match status" value="1"/>
</dbReference>
<name>A0A1D3UK57_TANFO</name>
<dbReference type="Gene3D" id="1.25.40.10">
    <property type="entry name" value="Tetratricopeptide repeat domain"/>
    <property type="match status" value="9"/>
</dbReference>
<feature type="repeat" description="TPR" evidence="4">
    <location>
        <begin position="544"/>
        <end position="577"/>
    </location>
</feature>
<evidence type="ECO:0000256" key="3">
    <source>
        <dbReference type="ARBA" id="ARBA00022803"/>
    </source>
</evidence>
<feature type="domain" description="Outer membrane lipoprotein BamD-like" evidence="5">
    <location>
        <begin position="27"/>
        <end position="116"/>
    </location>
</feature>
<dbReference type="OrthoDB" id="9814448at2"/>
<dbReference type="InterPro" id="IPR011990">
    <property type="entry name" value="TPR-like_helical_dom_sf"/>
</dbReference>
<evidence type="ECO:0000256" key="4">
    <source>
        <dbReference type="PROSITE-ProRule" id="PRU00339"/>
    </source>
</evidence>
<accession>A0A1D3UK57</accession>
<dbReference type="SMART" id="SM00671">
    <property type="entry name" value="SEL1"/>
    <property type="match status" value="4"/>
</dbReference>
<feature type="repeat" description="TPR" evidence="4">
    <location>
        <begin position="466"/>
        <end position="499"/>
    </location>
</feature>
<sequence length="999" mass="114530">MKKIVISLFLMTGCCLTYGQRTHQFESPERLFNEGKELFHLRNYPGCSDKLNAYKAQSTNRDLIQEADYMLACVAFRQDHPEAIEILENYLTTYPDTRHGDEICFMLGSTSFAQENYQATIEWFNRSEIDYLDEEQQEAYAFRMAYALLQTDDLRTARNYFARIQQVGKTYQEAASYYLAYIDYATGNYEKALTGFNRLKNSLTYREQALYYITQINFIENRYDRVIADGEELLRAYPNSANNSEIYRLLGNAYYRNGEPSKAIDRLEKYVAHTDSVLRGDMYILGVCHYNQGNYDQAIEALTEAIDEEDALTQNAYLYLGQSYLKTNDKNKARMAFEMATTSEFDKQVQETAMYNYALLIHETSFSGFGESVTIFEDFLNRFPDSKYTDKVNDYLAEVYLTTKNYEAALASIEKIRQPGAKIQAARQNVLFRLGTQAFANQQPEKAVDYFNSAIALGNYDKEAYSDAYFWRGEAYYRQHNFSDAASDFRAFAANTPDRASDAYALAHYNLGYCYFKQKNYEAAHSAFRQYVDLEKNTSAISLADAYNRIGDCLFHNRQFTSAEEQYTRAASLQPSSGDYALYQKGFLLGLQKDYKGKINLMDRVIREYPESPYADDALYEKGRSYVLMENYDLAADAFKELQQRFPQSSLARKSGLQLGLLYFNNNQPERSVEAYKKVISDYPGSEEAMTAVQDLKSVYVDMNDVASYASYVNSLGNTSTRLGASEQDSLTYFAAEKLFMRGDNEGAFRSLNNYLQQFPQGAFSPNANYYLAQIAFNQKNYDEARARYTAVAESGNTKFLEESVARKAEVEYLQKDCAEAIKSFKWLAVIAETAHNREAARLGIMRCARQTGQQTEALLAADELLKSSKLRPEVEAEARYLRAQSYLGLGEENKARVDLQALSKDTRTVYGAEAKYLLAKSYYDGNELDKAEKELLNFIEKGTTHRYWLARGFVLLSDVYVRKGDKFQARQYLTSLQKNYKGNDDIAGMITERLAKLK</sequence>
<protein>
    <submittedName>
        <fullName evidence="6">Tol-pal system protein YbgF</fullName>
    </submittedName>
</protein>